<accession>I0AJP2</accession>
<keyword evidence="7 10" id="KW-0067">ATP-binding</keyword>
<comment type="cofactor">
    <cofactor evidence="1 10">
        <name>Mg(2+)</name>
        <dbReference type="ChEBI" id="CHEBI:18420"/>
    </cofactor>
</comment>
<evidence type="ECO:0000313" key="15">
    <source>
        <dbReference type="Proteomes" id="UP000007394"/>
    </source>
</evidence>
<keyword evidence="5 10" id="KW-0819">tRNA processing</keyword>
<dbReference type="OrthoDB" id="9776390at2"/>
<dbReference type="RefSeq" id="WP_014560352.1">
    <property type="nucleotide sequence ID" value="NC_017464.1"/>
</dbReference>
<dbReference type="Proteomes" id="UP000007394">
    <property type="component" value="Chromosome"/>
</dbReference>
<dbReference type="GO" id="GO:0052381">
    <property type="term" value="F:tRNA dimethylallyltransferase activity"/>
    <property type="evidence" value="ECO:0007669"/>
    <property type="project" value="UniProtKB-UniRule"/>
</dbReference>
<evidence type="ECO:0000256" key="3">
    <source>
        <dbReference type="ARBA" id="ARBA00005842"/>
    </source>
</evidence>
<evidence type="ECO:0000313" key="14">
    <source>
        <dbReference type="EMBL" id="AFH49199.1"/>
    </source>
</evidence>
<sequence length="310" mass="36143">MKKSDKVIVIVGPTCSGKTRLSLILAEKINGEIISADSRQIFKHLSIGTAKPTEEQLNSVKHYFVDELNPDEEFNADIFSRRANEIIRLLLGKNKTPVVVGGSGLYIKALIDGIAQTMISDKSLREELLEARKIYGNEYLYSELKKIDPVIAERVIPQNWKRVIRAIEVLKLTGKPIWQHHLEDNSKPEFNFIQYGLLWDRKKLYQNIEQRVDEMISGGLVDEVKEILRLGYSKEINSLNTVGYKEIIDFIENKITFEQAVYLIKRNTRRYAKRQMTWFKSDKRINWIEINSFNEIDEISENILKDFYER</sequence>
<organism evidence="14 15">
    <name type="scientific">Ignavibacterium album (strain DSM 19864 / JCM 16511 / NBRC 101810 / Mat9-16)</name>
    <dbReference type="NCBI Taxonomy" id="945713"/>
    <lineage>
        <taxon>Bacteria</taxon>
        <taxon>Pseudomonadati</taxon>
        <taxon>Ignavibacteriota</taxon>
        <taxon>Ignavibacteria</taxon>
        <taxon>Ignavibacteriales</taxon>
        <taxon>Ignavibacteriaceae</taxon>
        <taxon>Ignavibacterium</taxon>
    </lineage>
</organism>
<dbReference type="GO" id="GO:0005524">
    <property type="term" value="F:ATP binding"/>
    <property type="evidence" value="ECO:0007669"/>
    <property type="project" value="UniProtKB-UniRule"/>
</dbReference>
<dbReference type="PANTHER" id="PTHR11088:SF60">
    <property type="entry name" value="TRNA DIMETHYLALLYLTRANSFERASE"/>
    <property type="match status" value="1"/>
</dbReference>
<evidence type="ECO:0000256" key="12">
    <source>
        <dbReference type="RuleBase" id="RU003784"/>
    </source>
</evidence>
<comment type="similarity">
    <text evidence="3 10 13">Belongs to the IPP transferase family.</text>
</comment>
<keyword evidence="4 10" id="KW-0808">Transferase</keyword>
<evidence type="ECO:0000256" key="2">
    <source>
        <dbReference type="ARBA" id="ARBA00003213"/>
    </source>
</evidence>
<dbReference type="EC" id="2.5.1.75" evidence="10"/>
<dbReference type="EMBL" id="CP003418">
    <property type="protein sequence ID" value="AFH49199.1"/>
    <property type="molecule type" value="Genomic_DNA"/>
</dbReference>
<dbReference type="InterPro" id="IPR018022">
    <property type="entry name" value="IPT"/>
</dbReference>
<feature type="region of interest" description="Interaction with substrate tRNA" evidence="10">
    <location>
        <begin position="37"/>
        <end position="40"/>
    </location>
</feature>
<dbReference type="Pfam" id="PF01715">
    <property type="entry name" value="IPPT"/>
    <property type="match status" value="1"/>
</dbReference>
<dbReference type="InterPro" id="IPR039657">
    <property type="entry name" value="Dimethylallyltransferase"/>
</dbReference>
<dbReference type="SUPFAM" id="SSF52540">
    <property type="entry name" value="P-loop containing nucleoside triphosphate hydrolases"/>
    <property type="match status" value="1"/>
</dbReference>
<dbReference type="Gene3D" id="3.40.50.300">
    <property type="entry name" value="P-loop containing nucleotide triphosphate hydrolases"/>
    <property type="match status" value="1"/>
</dbReference>
<keyword evidence="6 10" id="KW-0547">Nucleotide-binding</keyword>
<dbReference type="AlphaFoldDB" id="I0AJP2"/>
<evidence type="ECO:0000256" key="13">
    <source>
        <dbReference type="RuleBase" id="RU003785"/>
    </source>
</evidence>
<evidence type="ECO:0000256" key="6">
    <source>
        <dbReference type="ARBA" id="ARBA00022741"/>
    </source>
</evidence>
<comment type="caution">
    <text evidence="10">Lacks conserved residue(s) required for the propagation of feature annotation.</text>
</comment>
<proteinExistence type="inferred from homology"/>
<name>I0AJP2_IGNAJ</name>
<dbReference type="GO" id="GO:0006400">
    <property type="term" value="P:tRNA modification"/>
    <property type="evidence" value="ECO:0007669"/>
    <property type="project" value="TreeGrafter"/>
</dbReference>
<gene>
    <name evidence="10 14" type="primary">miaA</name>
    <name evidence="14" type="ordered locus">IALB_1491</name>
</gene>
<evidence type="ECO:0000256" key="1">
    <source>
        <dbReference type="ARBA" id="ARBA00001946"/>
    </source>
</evidence>
<dbReference type="NCBIfam" id="TIGR00174">
    <property type="entry name" value="miaA"/>
    <property type="match status" value="1"/>
</dbReference>
<dbReference type="STRING" id="945713.IALB_1491"/>
<comment type="catalytic activity">
    <reaction evidence="9 10 11">
        <text>adenosine(37) in tRNA + dimethylallyl diphosphate = N(6)-dimethylallyladenosine(37) in tRNA + diphosphate</text>
        <dbReference type="Rhea" id="RHEA:26482"/>
        <dbReference type="Rhea" id="RHEA-COMP:10162"/>
        <dbReference type="Rhea" id="RHEA-COMP:10375"/>
        <dbReference type="ChEBI" id="CHEBI:33019"/>
        <dbReference type="ChEBI" id="CHEBI:57623"/>
        <dbReference type="ChEBI" id="CHEBI:74411"/>
        <dbReference type="ChEBI" id="CHEBI:74415"/>
        <dbReference type="EC" id="2.5.1.75"/>
    </reaction>
</comment>
<keyword evidence="15" id="KW-1185">Reference proteome</keyword>
<comment type="function">
    <text evidence="2 10 12">Catalyzes the transfer of a dimethylallyl group onto the adenine at position 37 in tRNAs that read codons beginning with uridine, leading to the formation of N6-(dimethylallyl)adenosine (i(6)A).</text>
</comment>
<dbReference type="HAMAP" id="MF_00185">
    <property type="entry name" value="IPP_trans"/>
    <property type="match status" value="1"/>
</dbReference>
<dbReference type="PANTHER" id="PTHR11088">
    <property type="entry name" value="TRNA DIMETHYLALLYLTRANSFERASE"/>
    <property type="match status" value="1"/>
</dbReference>
<dbReference type="KEGG" id="ial:IALB_1491"/>
<evidence type="ECO:0000256" key="5">
    <source>
        <dbReference type="ARBA" id="ARBA00022694"/>
    </source>
</evidence>
<evidence type="ECO:0000256" key="8">
    <source>
        <dbReference type="ARBA" id="ARBA00022842"/>
    </source>
</evidence>
<protein>
    <recommendedName>
        <fullName evidence="10">tRNA dimethylallyltransferase</fullName>
        <ecNumber evidence="10">2.5.1.75</ecNumber>
    </recommendedName>
    <alternativeName>
        <fullName evidence="10">Dimethylallyl diphosphate:tRNA dimethylallyltransferase</fullName>
        <shortName evidence="10">DMAPP:tRNA dimethylallyltransferase</shortName>
        <shortName evidence="10">DMATase</shortName>
    </alternativeName>
    <alternativeName>
        <fullName evidence="10">Isopentenyl-diphosphate:tRNA isopentenyltransferase</fullName>
        <shortName evidence="10">IPP transferase</shortName>
        <shortName evidence="10">IPPT</shortName>
        <shortName evidence="10">IPTase</shortName>
    </alternativeName>
</protein>
<dbReference type="Gene3D" id="1.10.20.140">
    <property type="match status" value="1"/>
</dbReference>
<comment type="subunit">
    <text evidence="10">Monomer.</text>
</comment>
<dbReference type="HOGENOM" id="CLU_032616_0_1_10"/>
<keyword evidence="8 10" id="KW-0460">Magnesium</keyword>
<dbReference type="PATRIC" id="fig|945713.3.peg.1491"/>
<evidence type="ECO:0000256" key="4">
    <source>
        <dbReference type="ARBA" id="ARBA00022679"/>
    </source>
</evidence>
<evidence type="ECO:0000256" key="9">
    <source>
        <dbReference type="ARBA" id="ARBA00049563"/>
    </source>
</evidence>
<evidence type="ECO:0000256" key="10">
    <source>
        <dbReference type="HAMAP-Rule" id="MF_00185"/>
    </source>
</evidence>
<reference evidence="14 15" key="1">
    <citation type="journal article" date="2012" name="Front. Microbiol.">
        <title>Complete genome of Ignavibacterium album, a metabolically versatile, flagellated, facultative anaerobe from the phylum Chlorobi.</title>
        <authorList>
            <person name="Liu Z."/>
            <person name="Frigaard N.-U."/>
            <person name="Vogl K."/>
            <person name="Iino T."/>
            <person name="Ohkuma M."/>
            <person name="Overmann J."/>
            <person name="Bryant D.A."/>
        </authorList>
    </citation>
    <scope>NUCLEOTIDE SEQUENCE [LARGE SCALE GENOMIC DNA]</scope>
    <source>
        <strain evidence="15">DSM 19864 / JCM 16511 / NBRC 101810 / Mat9-16</strain>
    </source>
</reference>
<feature type="binding site" evidence="10">
    <location>
        <begin position="14"/>
        <end position="19"/>
    </location>
    <ligand>
        <name>substrate</name>
    </ligand>
</feature>
<dbReference type="eggNOG" id="COG0324">
    <property type="taxonomic scope" value="Bacteria"/>
</dbReference>
<evidence type="ECO:0000256" key="7">
    <source>
        <dbReference type="ARBA" id="ARBA00022840"/>
    </source>
</evidence>
<feature type="site" description="Interaction with substrate tRNA" evidence="10">
    <location>
        <position position="103"/>
    </location>
</feature>
<feature type="site" description="Interaction with substrate tRNA" evidence="10">
    <location>
        <position position="125"/>
    </location>
</feature>
<feature type="binding site" evidence="10">
    <location>
        <begin position="12"/>
        <end position="19"/>
    </location>
    <ligand>
        <name>ATP</name>
        <dbReference type="ChEBI" id="CHEBI:30616"/>
    </ligand>
</feature>
<evidence type="ECO:0000256" key="11">
    <source>
        <dbReference type="RuleBase" id="RU003783"/>
    </source>
</evidence>
<dbReference type="InterPro" id="IPR027417">
    <property type="entry name" value="P-loop_NTPase"/>
</dbReference>